<organism evidence="1">
    <name type="scientific">Lactobacillus phage G2-Guo</name>
    <dbReference type="NCBI Taxonomy" id="3155564"/>
    <lineage>
        <taxon>Viruses</taxon>
    </lineage>
</organism>
<name>A0AAU7PFU3_9VIRU</name>
<gene>
    <name evidence="1" type="ORF">G200006</name>
</gene>
<accession>A0AAU7PFU3</accession>
<protein>
    <submittedName>
        <fullName evidence="1">DUF4393 domain-containing protein</fullName>
    </submittedName>
</protein>
<proteinExistence type="predicted"/>
<sequence>MDPNHFTDIYNALPENTKEALLNPTAQSIGDAIGGAAKFILTPFKMLGILSDHACNDFKTRINNKSKEVPLDNRDPSKLGLVLKAIEESRYQLNEDLLREIYANLVVSSVDNRKNNKITPRYATALSQLGVDDVKFLQKLYSAESHNFPCGRLILKRDGGSIIITEPAYYPTNGSIAVRIAETLDILESLGLIKVFFGPWLLSDIYFQKYSEIEGFLKNLHPSFLADNVELEKGYIKLSDFGLSLCLCIFE</sequence>
<reference evidence="1" key="1">
    <citation type="submission" date="2024-05" db="EMBL/GenBank/DDBJ databases">
        <authorList>
            <person name="Guo T.T."/>
            <person name="Zhang Y."/>
            <person name="Kong J."/>
        </authorList>
    </citation>
    <scope>NUCLEOTIDE SEQUENCE</scope>
</reference>
<dbReference type="InterPro" id="IPR025506">
    <property type="entry name" value="Abi_alpha"/>
</dbReference>
<evidence type="ECO:0000313" key="1">
    <source>
        <dbReference type="EMBL" id="XBS48980.1"/>
    </source>
</evidence>
<dbReference type="Pfam" id="PF14337">
    <property type="entry name" value="Abi_alpha"/>
    <property type="match status" value="1"/>
</dbReference>
<dbReference type="EMBL" id="PP779550">
    <property type="protein sequence ID" value="XBS48980.1"/>
    <property type="molecule type" value="Genomic_DNA"/>
</dbReference>